<keyword evidence="4" id="KW-1185">Reference proteome</keyword>
<dbReference type="Proteomes" id="UP000248079">
    <property type="component" value="Unassembled WGS sequence"/>
</dbReference>
<organism evidence="3 4">
    <name type="scientific">Marinifilum breve</name>
    <dbReference type="NCBI Taxonomy" id="2184082"/>
    <lineage>
        <taxon>Bacteria</taxon>
        <taxon>Pseudomonadati</taxon>
        <taxon>Bacteroidota</taxon>
        <taxon>Bacteroidia</taxon>
        <taxon>Marinilabiliales</taxon>
        <taxon>Marinifilaceae</taxon>
    </lineage>
</organism>
<comment type="caution">
    <text evidence="3">The sequence shown here is derived from an EMBL/GenBank/DDBJ whole genome shotgun (WGS) entry which is preliminary data.</text>
</comment>
<sequence>MIKKVLTISLVLICTSAFSQNGQIKTTSGTAENFHYKDGNVGIGTKYPNSKLEIASSGYSIEEGLRLYDLGGGAWEGLWIQFAQANMTDMAKLGAISNNTTSGILYFSTRNNSDSKSIERMRIDENGNIGIGTTTPKYRLDVYGNINIGTNSSSGDLKYRIQGKSALAAFNASYNGVLYINRDWDSDVGYHSDFAKIGIYGNVGIGTDDPNCKLDVVGTIRAQELKVDMQGADFVFEDDYQLRSLEEVESFVRENKHLPDVAPAKEMRENGVNQSEMNQKLLQKIEELTLYVIEQNKKTEALIKKNEQLENEMKLLKKNSGTH</sequence>
<evidence type="ECO:0000313" key="4">
    <source>
        <dbReference type="Proteomes" id="UP000248079"/>
    </source>
</evidence>
<feature type="coiled-coil region" evidence="1">
    <location>
        <begin position="292"/>
        <end position="319"/>
    </location>
</feature>
<reference evidence="3 4" key="1">
    <citation type="submission" date="2018-05" db="EMBL/GenBank/DDBJ databases">
        <title>Marinifilum breve JC075T sp. nov., a marine bacterium isolated from Yongle Blue Hole in the South China Sea.</title>
        <authorList>
            <person name="Fu T."/>
        </authorList>
    </citation>
    <scope>NUCLEOTIDE SEQUENCE [LARGE SCALE GENOMIC DNA]</scope>
    <source>
        <strain evidence="3 4">JC075</strain>
    </source>
</reference>
<keyword evidence="2" id="KW-0732">Signal</keyword>
<gene>
    <name evidence="3" type="ORF">DF185_22845</name>
</gene>
<evidence type="ECO:0000313" key="3">
    <source>
        <dbReference type="EMBL" id="PXX94892.1"/>
    </source>
</evidence>
<name>A0A2V3ZUN7_9BACT</name>
<protein>
    <recommendedName>
        <fullName evidence="5">Peptidase S74 domain-containing protein</fullName>
    </recommendedName>
</protein>
<evidence type="ECO:0008006" key="5">
    <source>
        <dbReference type="Google" id="ProtNLM"/>
    </source>
</evidence>
<accession>A0A2V3ZUN7</accession>
<evidence type="ECO:0000256" key="1">
    <source>
        <dbReference type="SAM" id="Coils"/>
    </source>
</evidence>
<dbReference type="AlphaFoldDB" id="A0A2V3ZUN7"/>
<evidence type="ECO:0000256" key="2">
    <source>
        <dbReference type="SAM" id="SignalP"/>
    </source>
</evidence>
<feature type="signal peptide" evidence="2">
    <location>
        <begin position="1"/>
        <end position="19"/>
    </location>
</feature>
<keyword evidence="1" id="KW-0175">Coiled coil</keyword>
<dbReference type="RefSeq" id="WP_110364061.1">
    <property type="nucleotide sequence ID" value="NZ_QFLI01000024.1"/>
</dbReference>
<proteinExistence type="predicted"/>
<dbReference type="OrthoDB" id="769954at2"/>
<feature type="chain" id="PRO_5015993977" description="Peptidase S74 domain-containing protein" evidence="2">
    <location>
        <begin position="20"/>
        <end position="323"/>
    </location>
</feature>
<dbReference type="EMBL" id="QFLI01000024">
    <property type="protein sequence ID" value="PXX94892.1"/>
    <property type="molecule type" value="Genomic_DNA"/>
</dbReference>